<keyword evidence="2" id="KW-1185">Reference proteome</keyword>
<comment type="caution">
    <text evidence="1">The sequence shown here is derived from an EMBL/GenBank/DDBJ whole genome shotgun (WGS) entry which is preliminary data.</text>
</comment>
<gene>
    <name evidence="1" type="ORF">E2562_004082</name>
</gene>
<dbReference type="EMBL" id="SPHZ02000012">
    <property type="protein sequence ID" value="KAF0887879.1"/>
    <property type="molecule type" value="Genomic_DNA"/>
</dbReference>
<evidence type="ECO:0000313" key="2">
    <source>
        <dbReference type="Proteomes" id="UP000479710"/>
    </source>
</evidence>
<name>A0A6G1BIQ2_9ORYZ</name>
<accession>A0A6G1BIQ2</accession>
<dbReference type="Proteomes" id="UP000479710">
    <property type="component" value="Unassembled WGS sequence"/>
</dbReference>
<evidence type="ECO:0000313" key="1">
    <source>
        <dbReference type="EMBL" id="KAF0887879.1"/>
    </source>
</evidence>
<organism evidence="1 2">
    <name type="scientific">Oryza meyeriana var. granulata</name>
    <dbReference type="NCBI Taxonomy" id="110450"/>
    <lineage>
        <taxon>Eukaryota</taxon>
        <taxon>Viridiplantae</taxon>
        <taxon>Streptophyta</taxon>
        <taxon>Embryophyta</taxon>
        <taxon>Tracheophyta</taxon>
        <taxon>Spermatophyta</taxon>
        <taxon>Magnoliopsida</taxon>
        <taxon>Liliopsida</taxon>
        <taxon>Poales</taxon>
        <taxon>Poaceae</taxon>
        <taxon>BOP clade</taxon>
        <taxon>Oryzoideae</taxon>
        <taxon>Oryzeae</taxon>
        <taxon>Oryzinae</taxon>
        <taxon>Oryza</taxon>
        <taxon>Oryza meyeriana</taxon>
    </lineage>
</organism>
<sequence length="82" mass="9166">MAGYLCQGSPTTAITLFCQLMRRTKQQPKQQALVMPTKVTMATVVTACTWAGDFALGRRVHNYIQQFRTTIDVMLSNALIDI</sequence>
<protein>
    <submittedName>
        <fullName evidence="1">Uncharacterized protein</fullName>
    </submittedName>
</protein>
<proteinExistence type="predicted"/>
<dbReference type="AlphaFoldDB" id="A0A6G1BIQ2"/>
<reference evidence="1 2" key="1">
    <citation type="submission" date="2019-11" db="EMBL/GenBank/DDBJ databases">
        <title>Whole genome sequence of Oryza granulata.</title>
        <authorList>
            <person name="Li W."/>
        </authorList>
    </citation>
    <scope>NUCLEOTIDE SEQUENCE [LARGE SCALE GENOMIC DNA]</scope>
    <source>
        <strain evidence="2">cv. Menghai</strain>
        <tissue evidence="1">Leaf</tissue>
    </source>
</reference>